<reference evidence="6 7" key="1">
    <citation type="journal article" date="2019" name="Sci. Rep.">
        <title>Sulfobacillus thermotolerans: new insights into resistance and metabolic capacities of acidophilic chemolithotrophs.</title>
        <authorList>
            <person name="Panyushkina A.E."/>
            <person name="Babenko V.V."/>
            <person name="Nikitina A.S."/>
            <person name="Selezneva O.V."/>
            <person name="Tsaplina I.A."/>
            <person name="Letarova M.A."/>
            <person name="Kostryukova E.S."/>
            <person name="Letarov A.V."/>
        </authorList>
    </citation>
    <scope>NUCLEOTIDE SEQUENCE [LARGE SCALE GENOMIC DNA]</scope>
    <source>
        <strain evidence="6 7">Kr1</strain>
    </source>
</reference>
<evidence type="ECO:0000256" key="4">
    <source>
        <dbReference type="ARBA" id="ARBA00022842"/>
    </source>
</evidence>
<comment type="cofactor">
    <cofactor evidence="1 5">
        <name>Mg(2+)</name>
        <dbReference type="ChEBI" id="CHEBI:18420"/>
    </cofactor>
</comment>
<evidence type="ECO:0000313" key="6">
    <source>
        <dbReference type="EMBL" id="AUW94660.1"/>
    </source>
</evidence>
<organism evidence="6 7">
    <name type="scientific">Sulfobacillus thermotolerans</name>
    <dbReference type="NCBI Taxonomy" id="338644"/>
    <lineage>
        <taxon>Bacteria</taxon>
        <taxon>Bacillati</taxon>
        <taxon>Bacillota</taxon>
        <taxon>Clostridia</taxon>
        <taxon>Eubacteriales</taxon>
        <taxon>Clostridiales Family XVII. Incertae Sedis</taxon>
        <taxon>Sulfobacillus</taxon>
    </lineage>
</organism>
<feature type="binding site" evidence="5">
    <location>
        <position position="52"/>
    </location>
    <ligand>
        <name>Mg(2+)</name>
        <dbReference type="ChEBI" id="CHEBI:18420"/>
        <label>1</label>
    </ligand>
</feature>
<comment type="subunit">
    <text evidence="5">Homohexamer.</text>
</comment>
<feature type="binding site" evidence="5">
    <location>
        <position position="89"/>
    </location>
    <ligand>
        <name>Mg(2+)</name>
        <dbReference type="ChEBI" id="CHEBI:18420"/>
        <label>1</label>
    </ligand>
</feature>
<feature type="binding site" evidence="5">
    <location>
        <position position="30"/>
    </location>
    <ligand>
        <name>substrate</name>
    </ligand>
</feature>
<dbReference type="Gene3D" id="3.90.80.10">
    <property type="entry name" value="Inorganic pyrophosphatase"/>
    <property type="match status" value="1"/>
</dbReference>
<dbReference type="SUPFAM" id="SSF50324">
    <property type="entry name" value="Inorganic pyrophosphatase"/>
    <property type="match status" value="1"/>
</dbReference>
<sequence length="161" mass="18249">MVIDVVVEIPRGSQNKYEVDHETGRIRLDRVLFSPFHYPTEYGFVENTLGEDGDPIDVMVLMSQPTFPGCIVRSRLVGVLEMSDENGVDNKILAVAVDDPRMNGIETIHDVSQHTLKEIAHFFATYKELEGKESHVGGWQDHESAERILKESQERFAKGQH</sequence>
<dbReference type="Pfam" id="PF00719">
    <property type="entry name" value="Pyrophosphatase"/>
    <property type="match status" value="1"/>
</dbReference>
<dbReference type="InterPro" id="IPR036649">
    <property type="entry name" value="Pyrophosphatase_sf"/>
</dbReference>
<dbReference type="EC" id="3.6.1.1" evidence="5"/>
<accession>A0ABM6RT73</accession>
<evidence type="ECO:0000256" key="5">
    <source>
        <dbReference type="HAMAP-Rule" id="MF_00209"/>
    </source>
</evidence>
<feature type="binding site" evidence="5">
    <location>
        <position position="57"/>
    </location>
    <ligand>
        <name>Mg(2+)</name>
        <dbReference type="ChEBI" id="CHEBI:18420"/>
        <label>2</label>
    </ligand>
</feature>
<keyword evidence="5" id="KW-0963">Cytoplasm</keyword>
<dbReference type="RefSeq" id="WP_103374676.1">
    <property type="nucleotide sequence ID" value="NZ_CP133983.1"/>
</dbReference>
<dbReference type="EMBL" id="CP019454">
    <property type="protein sequence ID" value="AUW94660.1"/>
    <property type="molecule type" value="Genomic_DNA"/>
</dbReference>
<dbReference type="Proteomes" id="UP000325292">
    <property type="component" value="Chromosome"/>
</dbReference>
<keyword evidence="4 5" id="KW-0460">Magnesium</keyword>
<dbReference type="HAMAP" id="MF_00209">
    <property type="entry name" value="Inorganic_PPase"/>
    <property type="match status" value="1"/>
</dbReference>
<keyword evidence="2 5" id="KW-0479">Metal-binding</keyword>
<proteinExistence type="inferred from homology"/>
<feature type="binding site" evidence="5">
    <location>
        <position position="126"/>
    </location>
    <ligand>
        <name>substrate</name>
    </ligand>
</feature>
<feature type="binding site" evidence="5">
    <location>
        <position position="42"/>
    </location>
    <ligand>
        <name>substrate</name>
    </ligand>
</feature>
<feature type="binding site" evidence="5">
    <location>
        <position position="16"/>
    </location>
    <ligand>
        <name>substrate</name>
    </ligand>
</feature>
<dbReference type="PROSITE" id="PS00387">
    <property type="entry name" value="PPASE"/>
    <property type="match status" value="1"/>
</dbReference>
<dbReference type="PANTHER" id="PTHR10286">
    <property type="entry name" value="INORGANIC PYROPHOSPHATASE"/>
    <property type="match status" value="1"/>
</dbReference>
<comment type="catalytic activity">
    <reaction evidence="5">
        <text>diphosphate + H2O = 2 phosphate + H(+)</text>
        <dbReference type="Rhea" id="RHEA:24576"/>
        <dbReference type="ChEBI" id="CHEBI:15377"/>
        <dbReference type="ChEBI" id="CHEBI:15378"/>
        <dbReference type="ChEBI" id="CHEBI:33019"/>
        <dbReference type="ChEBI" id="CHEBI:43474"/>
        <dbReference type="EC" id="3.6.1.1"/>
    </reaction>
</comment>
<feature type="binding site" evidence="5">
    <location>
        <position position="57"/>
    </location>
    <ligand>
        <name>Mg(2+)</name>
        <dbReference type="ChEBI" id="CHEBI:18420"/>
        <label>1</label>
    </ligand>
</feature>
<comment type="function">
    <text evidence="5">Catalyzes the hydrolysis of inorganic pyrophosphate (PPi) forming two phosphate ions.</text>
</comment>
<name>A0ABM6RT73_9FIRM</name>
<comment type="similarity">
    <text evidence="5">Belongs to the PPase family.</text>
</comment>
<evidence type="ECO:0000256" key="3">
    <source>
        <dbReference type="ARBA" id="ARBA00022801"/>
    </source>
</evidence>
<dbReference type="InterPro" id="IPR008162">
    <property type="entry name" value="Pyrophosphatase"/>
</dbReference>
<protein>
    <recommendedName>
        <fullName evidence="5">Inorganic pyrophosphatase</fullName>
        <ecNumber evidence="5">3.6.1.1</ecNumber>
    </recommendedName>
    <alternativeName>
        <fullName evidence="5">Pyrophosphate phospho-hydrolase</fullName>
        <shortName evidence="5">PPase</shortName>
    </alternativeName>
</protein>
<evidence type="ECO:0000256" key="2">
    <source>
        <dbReference type="ARBA" id="ARBA00022723"/>
    </source>
</evidence>
<evidence type="ECO:0000256" key="1">
    <source>
        <dbReference type="ARBA" id="ARBA00001946"/>
    </source>
</evidence>
<keyword evidence="3 5" id="KW-0378">Hydrolase</keyword>
<comment type="subcellular location">
    <subcellularLocation>
        <location evidence="5">Cytoplasm</location>
    </subcellularLocation>
</comment>
<evidence type="ECO:0000313" key="7">
    <source>
        <dbReference type="Proteomes" id="UP000325292"/>
    </source>
</evidence>
<keyword evidence="7" id="KW-1185">Reference proteome</keyword>
<dbReference type="CDD" id="cd00412">
    <property type="entry name" value="pyrophosphatase"/>
    <property type="match status" value="1"/>
</dbReference>
<gene>
    <name evidence="5" type="primary">ppa</name>
    <name evidence="6" type="ORF">BXT84_12485</name>
</gene>